<feature type="binding site" evidence="5 7">
    <location>
        <begin position="77"/>
        <end position="78"/>
    </location>
    <ligand>
        <name>FMN</name>
        <dbReference type="ChEBI" id="CHEBI:58210"/>
    </ligand>
</feature>
<dbReference type="AlphaFoldDB" id="A0A2S0VVJ0"/>
<feature type="binding site" evidence="5 7">
    <location>
        <position position="196"/>
    </location>
    <ligand>
        <name>FMN</name>
        <dbReference type="ChEBI" id="CHEBI:58210"/>
    </ligand>
</feature>
<dbReference type="GO" id="GO:0008615">
    <property type="term" value="P:pyridoxine biosynthetic process"/>
    <property type="evidence" value="ECO:0007669"/>
    <property type="project" value="UniProtKB-UniRule"/>
</dbReference>
<dbReference type="InterPro" id="IPR012349">
    <property type="entry name" value="Split_barrel_FMN-bd"/>
</dbReference>
<feature type="binding site" evidence="5 6">
    <location>
        <position position="132"/>
    </location>
    <ligand>
        <name>substrate</name>
    </ligand>
</feature>
<feature type="binding site" evidence="5 6">
    <location>
        <position position="124"/>
    </location>
    <ligand>
        <name>substrate</name>
    </ligand>
</feature>
<dbReference type="InterPro" id="IPR019576">
    <property type="entry name" value="Pyridoxamine_oxidase_dimer_C"/>
</dbReference>
<dbReference type="UniPathway" id="UPA01068">
    <property type="reaction ID" value="UER00304"/>
</dbReference>
<feature type="binding site" evidence="5 7">
    <location>
        <position position="83"/>
    </location>
    <ligand>
        <name>FMN</name>
        <dbReference type="ChEBI" id="CHEBI:58210"/>
    </ligand>
</feature>
<dbReference type="PIRSF" id="PIRSF000190">
    <property type="entry name" value="Pyd_amn-ph_oxd"/>
    <property type="match status" value="1"/>
</dbReference>
<comment type="cofactor">
    <cofactor evidence="5 7">
        <name>FMN</name>
        <dbReference type="ChEBI" id="CHEBI:58210"/>
    </cofactor>
    <text evidence="5 7">Binds 1 FMN per subunit.</text>
</comment>
<evidence type="ECO:0000259" key="8">
    <source>
        <dbReference type="Pfam" id="PF01243"/>
    </source>
</evidence>
<dbReference type="EC" id="1.4.3.5" evidence="5"/>
<comment type="subunit">
    <text evidence="5">Homodimer.</text>
</comment>
<dbReference type="NCBIfam" id="TIGR00558">
    <property type="entry name" value="pdxH"/>
    <property type="match status" value="1"/>
</dbReference>
<feature type="binding site" evidence="5 7">
    <location>
        <begin position="141"/>
        <end position="142"/>
    </location>
    <ligand>
        <name>FMN</name>
        <dbReference type="ChEBI" id="CHEBI:58210"/>
    </ligand>
</feature>
<dbReference type="NCBIfam" id="NF004231">
    <property type="entry name" value="PRK05679.1"/>
    <property type="match status" value="1"/>
</dbReference>
<name>A0A2S0VVJ0_9ALTE</name>
<comment type="pathway">
    <text evidence="5">Cofactor metabolism; pyridoxal 5'-phosphate salvage; pyridoxal 5'-phosphate from pyridoxine 5'-phosphate: step 1/1.</text>
</comment>
<dbReference type="PANTHER" id="PTHR10851:SF0">
    <property type="entry name" value="PYRIDOXINE-5'-PHOSPHATE OXIDASE"/>
    <property type="match status" value="1"/>
</dbReference>
<dbReference type="Proteomes" id="UP000244441">
    <property type="component" value="Chromosome"/>
</dbReference>
<keyword evidence="5" id="KW-0664">Pyridoxine biosynthesis</keyword>
<evidence type="ECO:0000313" key="10">
    <source>
        <dbReference type="EMBL" id="AWB68192.1"/>
    </source>
</evidence>
<evidence type="ECO:0000256" key="5">
    <source>
        <dbReference type="HAMAP-Rule" id="MF_01629"/>
    </source>
</evidence>
<dbReference type="InterPro" id="IPR011576">
    <property type="entry name" value="Pyridox_Oxase_N"/>
</dbReference>
<evidence type="ECO:0000256" key="3">
    <source>
        <dbReference type="ARBA" id="ARBA00022643"/>
    </source>
</evidence>
<evidence type="ECO:0000313" key="11">
    <source>
        <dbReference type="Proteomes" id="UP000244441"/>
    </source>
</evidence>
<feature type="binding site" evidence="5 6">
    <location>
        <position position="128"/>
    </location>
    <ligand>
        <name>substrate</name>
    </ligand>
</feature>
<protein>
    <recommendedName>
        <fullName evidence="5">Pyridoxine/pyridoxamine 5'-phosphate oxidase</fullName>
        <ecNumber evidence="5">1.4.3.5</ecNumber>
    </recommendedName>
    <alternativeName>
        <fullName evidence="5">PNP/PMP oxidase</fullName>
        <shortName evidence="5">PNPOx</shortName>
    </alternativeName>
    <alternativeName>
        <fullName evidence="5">Pyridoxal 5'-phosphate synthase</fullName>
    </alternativeName>
</protein>
<dbReference type="PROSITE" id="PS01064">
    <property type="entry name" value="PYRIDOX_OXIDASE"/>
    <property type="match status" value="1"/>
</dbReference>
<comment type="catalytic activity">
    <reaction evidence="5">
        <text>pyridoxine 5'-phosphate + O2 = pyridoxal 5'-phosphate + H2O2</text>
        <dbReference type="Rhea" id="RHEA:15149"/>
        <dbReference type="ChEBI" id="CHEBI:15379"/>
        <dbReference type="ChEBI" id="CHEBI:16240"/>
        <dbReference type="ChEBI" id="CHEBI:58589"/>
        <dbReference type="ChEBI" id="CHEBI:597326"/>
        <dbReference type="EC" id="1.4.3.5"/>
    </reaction>
</comment>
<dbReference type="InterPro" id="IPR000659">
    <property type="entry name" value="Pyridox_Oxase"/>
</dbReference>
<feature type="binding site" evidence="5 7">
    <location>
        <position position="186"/>
    </location>
    <ligand>
        <name>FMN</name>
        <dbReference type="ChEBI" id="CHEBI:58210"/>
    </ligand>
</feature>
<keyword evidence="11" id="KW-1185">Reference proteome</keyword>
<feature type="binding site" evidence="5 6">
    <location>
        <position position="67"/>
    </location>
    <ligand>
        <name>substrate</name>
    </ligand>
</feature>
<dbReference type="KEGG" id="cate:C2869_18025"/>
<dbReference type="EMBL" id="CP026604">
    <property type="protein sequence ID" value="AWB68192.1"/>
    <property type="molecule type" value="Genomic_DNA"/>
</dbReference>
<keyword evidence="3 5" id="KW-0288">FMN</keyword>
<comment type="function">
    <text evidence="5">Catalyzes the oxidation of either pyridoxine 5'-phosphate (PNP) or pyridoxamine 5'-phosphate (PMP) into pyridoxal 5'-phosphate (PLP).</text>
</comment>
<dbReference type="HAMAP" id="MF_01629">
    <property type="entry name" value="PdxH"/>
    <property type="match status" value="1"/>
</dbReference>
<evidence type="ECO:0000256" key="7">
    <source>
        <dbReference type="PIRSR" id="PIRSR000190-2"/>
    </source>
</evidence>
<keyword evidence="2 5" id="KW-0285">Flavoprotein</keyword>
<dbReference type="Pfam" id="PF10590">
    <property type="entry name" value="PNP_phzG_C"/>
    <property type="match status" value="1"/>
</dbReference>
<dbReference type="SUPFAM" id="SSF50475">
    <property type="entry name" value="FMN-binding split barrel"/>
    <property type="match status" value="1"/>
</dbReference>
<comment type="catalytic activity">
    <reaction evidence="5">
        <text>pyridoxamine 5'-phosphate + O2 + H2O = pyridoxal 5'-phosphate + H2O2 + NH4(+)</text>
        <dbReference type="Rhea" id="RHEA:15817"/>
        <dbReference type="ChEBI" id="CHEBI:15377"/>
        <dbReference type="ChEBI" id="CHEBI:15379"/>
        <dbReference type="ChEBI" id="CHEBI:16240"/>
        <dbReference type="ChEBI" id="CHEBI:28938"/>
        <dbReference type="ChEBI" id="CHEBI:58451"/>
        <dbReference type="ChEBI" id="CHEBI:597326"/>
        <dbReference type="EC" id="1.4.3.5"/>
    </reaction>
</comment>
<comment type="pathway">
    <text evidence="5">Cofactor metabolism; pyridoxal 5'-phosphate salvage; pyridoxal 5'-phosphate from pyridoxamine 5'-phosphate: step 1/1.</text>
</comment>
<keyword evidence="4 5" id="KW-0560">Oxidoreductase</keyword>
<accession>A0A2S0VVJ0</accession>
<sequence length="215" mass="25174">MSIFYEVRREYDLTHLNEQALTESPYGLFQLWYDELVAAKVVKDTTAMIVATVDQQHKPYQRTVLMKSFDEQGFVFYTNQHSRKGQHIANNNQVCLMFPWLAMERQIIVNGVAEKVSDDESDNYFASRPISSQVAAVVSQQSQPVDSRETLEAKFHELMAFYQDKPVPRPPHWGGYRVKPTSIEFWQGGENRIHDRFIYELDPQAQRWQITRLQP</sequence>
<dbReference type="OrthoDB" id="9780392at2"/>
<dbReference type="Pfam" id="PF01243">
    <property type="entry name" value="PNPOx_N"/>
    <property type="match status" value="1"/>
</dbReference>
<feature type="binding site" evidence="5 6">
    <location>
        <begin position="192"/>
        <end position="194"/>
    </location>
    <ligand>
        <name>substrate</name>
    </ligand>
</feature>
<evidence type="ECO:0000256" key="6">
    <source>
        <dbReference type="PIRSR" id="PIRSR000190-1"/>
    </source>
</evidence>
<feature type="domain" description="Pyridoxamine 5'-phosphate oxidase N-terminal" evidence="8">
    <location>
        <begin position="40"/>
        <end position="157"/>
    </location>
</feature>
<feature type="binding site" evidence="5 7">
    <location>
        <position position="106"/>
    </location>
    <ligand>
        <name>FMN</name>
        <dbReference type="ChEBI" id="CHEBI:58210"/>
    </ligand>
</feature>
<feature type="domain" description="Pyridoxine 5'-phosphate oxidase dimerisation C-terminal" evidence="9">
    <location>
        <begin position="173"/>
        <end position="215"/>
    </location>
</feature>
<feature type="binding site" evidence="5 7">
    <location>
        <begin position="62"/>
        <end position="67"/>
    </location>
    <ligand>
        <name>FMN</name>
        <dbReference type="ChEBI" id="CHEBI:58210"/>
    </ligand>
</feature>
<reference evidence="10 11" key="1">
    <citation type="submission" date="2018-01" db="EMBL/GenBank/DDBJ databases">
        <title>Genome sequence of a Cantenovulum-like bacteria.</title>
        <authorList>
            <person name="Tan W.R."/>
            <person name="Lau N.-S."/>
            <person name="Go F."/>
            <person name="Amirul A.-A.A."/>
        </authorList>
    </citation>
    <scope>NUCLEOTIDE SEQUENCE [LARGE SCALE GENOMIC DNA]</scope>
    <source>
        <strain evidence="10 11">CCB-QB4</strain>
    </source>
</reference>
<feature type="binding site" evidence="6">
    <location>
        <begin position="8"/>
        <end position="11"/>
    </location>
    <ligand>
        <name>substrate</name>
    </ligand>
</feature>
<dbReference type="GO" id="GO:0004733">
    <property type="term" value="F:pyridoxamine phosphate oxidase activity"/>
    <property type="evidence" value="ECO:0007669"/>
    <property type="project" value="UniProtKB-UniRule"/>
</dbReference>
<organism evidence="10 11">
    <name type="scientific">Saccharobesus litoralis</name>
    <dbReference type="NCBI Taxonomy" id="2172099"/>
    <lineage>
        <taxon>Bacteria</taxon>
        <taxon>Pseudomonadati</taxon>
        <taxon>Pseudomonadota</taxon>
        <taxon>Gammaproteobacteria</taxon>
        <taxon>Alteromonadales</taxon>
        <taxon>Alteromonadaceae</taxon>
        <taxon>Saccharobesus</taxon>
    </lineage>
</organism>
<dbReference type="InterPro" id="IPR019740">
    <property type="entry name" value="Pyridox_Oxase_CS"/>
</dbReference>
<evidence type="ECO:0000256" key="4">
    <source>
        <dbReference type="ARBA" id="ARBA00023002"/>
    </source>
</evidence>
<dbReference type="RefSeq" id="WP_108604256.1">
    <property type="nucleotide sequence ID" value="NZ_CP026604.1"/>
</dbReference>
<feature type="binding site" evidence="5 7">
    <location>
        <position position="84"/>
    </location>
    <ligand>
        <name>FMN</name>
        <dbReference type="ChEBI" id="CHEBI:58210"/>
    </ligand>
</feature>
<proteinExistence type="inferred from homology"/>
<evidence type="ECO:0000259" key="9">
    <source>
        <dbReference type="Pfam" id="PF10590"/>
    </source>
</evidence>
<evidence type="ECO:0000256" key="1">
    <source>
        <dbReference type="ARBA" id="ARBA00007301"/>
    </source>
</evidence>
<gene>
    <name evidence="5 10" type="primary">pdxH</name>
    <name evidence="10" type="ORF">C2869_18025</name>
</gene>
<dbReference type="GO" id="GO:0010181">
    <property type="term" value="F:FMN binding"/>
    <property type="evidence" value="ECO:0007669"/>
    <property type="project" value="UniProtKB-UniRule"/>
</dbReference>
<evidence type="ECO:0000256" key="2">
    <source>
        <dbReference type="ARBA" id="ARBA00022630"/>
    </source>
</evidence>
<dbReference type="PANTHER" id="PTHR10851">
    <property type="entry name" value="PYRIDOXINE-5-PHOSPHATE OXIDASE"/>
    <property type="match status" value="1"/>
</dbReference>
<dbReference type="Gene3D" id="2.30.110.10">
    <property type="entry name" value="Electron Transport, Fmn-binding Protein, Chain A"/>
    <property type="match status" value="1"/>
</dbReference>
<comment type="similarity">
    <text evidence="1 5">Belongs to the pyridoxamine 5'-phosphate oxidase family.</text>
</comment>